<keyword evidence="4" id="KW-0812">Transmembrane</keyword>
<reference evidence="13" key="1">
    <citation type="submission" date="2016-10" db="EMBL/GenBank/DDBJ databases">
        <title>Identification and characterization of apoptosis related genes based on the Locusta migratoria transcriptome.</title>
        <authorList>
            <person name="Zhao X."/>
            <person name="Zhang J."/>
        </authorList>
    </citation>
    <scope>NUCLEOTIDE SEQUENCE</scope>
</reference>
<evidence type="ECO:0000256" key="5">
    <source>
        <dbReference type="ARBA" id="ARBA00022824"/>
    </source>
</evidence>
<dbReference type="Pfam" id="PF00534">
    <property type="entry name" value="Glycos_transf_1"/>
    <property type="match status" value="1"/>
</dbReference>
<keyword evidence="3 10" id="KW-0808">Transferase</keyword>
<comment type="function">
    <text evidence="10">Mannosylates Man(2)GlcNAc(2)-dolichol diphosphate and Man(1)GlcNAc(2)-dolichol diphosphate to form Man(3)GlcNAc(2)-dolichol diphosphate.</text>
</comment>
<evidence type="ECO:0000256" key="1">
    <source>
        <dbReference type="ARBA" id="ARBA00004922"/>
    </source>
</evidence>
<comment type="pathway">
    <text evidence="1 10">Protein modification; protein glycosylation.</text>
</comment>
<evidence type="ECO:0000256" key="4">
    <source>
        <dbReference type="ARBA" id="ARBA00022692"/>
    </source>
</evidence>
<evidence type="ECO:0000256" key="6">
    <source>
        <dbReference type="ARBA" id="ARBA00022989"/>
    </source>
</evidence>
<gene>
    <name evidence="13" type="primary">ALG2</name>
</gene>
<dbReference type="PANTHER" id="PTHR45918:SF1">
    <property type="entry name" value="ALPHA-1,3_1,6-MANNOSYLTRANSFERASE ALG2"/>
    <property type="match status" value="1"/>
</dbReference>
<keyword evidence="2 10" id="KW-0328">Glycosyltransferase</keyword>
<dbReference type="InterPro" id="IPR028098">
    <property type="entry name" value="Glyco_trans_4-like_N"/>
</dbReference>
<evidence type="ECO:0000256" key="8">
    <source>
        <dbReference type="ARBA" id="ARBA00045103"/>
    </source>
</evidence>
<dbReference type="SUPFAM" id="SSF53756">
    <property type="entry name" value="UDP-Glycosyltransferase/glycogen phosphorylase"/>
    <property type="match status" value="1"/>
</dbReference>
<dbReference type="EC" id="2.4.1.132" evidence="10"/>
<dbReference type="AlphaFoldDB" id="A0A3Q8C0P9"/>
<dbReference type="Pfam" id="PF13439">
    <property type="entry name" value="Glyco_transf_4"/>
    <property type="match status" value="1"/>
</dbReference>
<dbReference type="EMBL" id="KY056150">
    <property type="protein sequence ID" value="ATX63072.1"/>
    <property type="molecule type" value="mRNA"/>
</dbReference>
<dbReference type="EC" id="2.4.1.257" evidence="10"/>
<evidence type="ECO:0000256" key="10">
    <source>
        <dbReference type="RuleBase" id="RU367136"/>
    </source>
</evidence>
<comment type="similarity">
    <text evidence="10">Belongs to the glycosyltransferase group 1 family.</text>
</comment>
<evidence type="ECO:0000256" key="2">
    <source>
        <dbReference type="ARBA" id="ARBA00022676"/>
    </source>
</evidence>
<dbReference type="GO" id="GO:0004378">
    <property type="term" value="F:GDP-Man:Man(1)GlcNAc(2)-PP-Dol alpha-1,3-mannosyltransferase activity"/>
    <property type="evidence" value="ECO:0007669"/>
    <property type="project" value="UniProtKB-UniRule"/>
</dbReference>
<dbReference type="PANTHER" id="PTHR45918">
    <property type="entry name" value="ALPHA-1,3/1,6-MANNOSYLTRANSFERASE ALG2"/>
    <property type="match status" value="1"/>
</dbReference>
<evidence type="ECO:0000256" key="7">
    <source>
        <dbReference type="ARBA" id="ARBA00023136"/>
    </source>
</evidence>
<dbReference type="FunFam" id="3.40.50.2000:FF:000085">
    <property type="entry name" value="alpha-1,3/1,6-mannosyltransferase ALG2"/>
    <property type="match status" value="1"/>
</dbReference>
<comment type="subcellular location">
    <subcellularLocation>
        <location evidence="10">Endoplasmic reticulum membrane</location>
        <topology evidence="10">Single-pass membrane protein</topology>
    </subcellularLocation>
</comment>
<comment type="catalytic activity">
    <reaction evidence="9 10">
        <text>an alpha-D-Man-(1-&gt;3)-beta-D-Man-(1-&gt;4)-beta-D-GlcNAc-(1-&gt;4)-alpha-D-GlcNAc-diphospho-di-trans,poly-cis-dolichol + GDP-alpha-D-mannose = an alpha-D-Man-(1-&gt;3)-[alpha-D-Man-(1-&gt;6)]-beta-D-Man-(1-&gt;4)-beta-D-GlcNAc-(1-&gt;4)-alpha-D-GlcNAc-diphospho-di-trans,poly-cis-dolichol + GDP + H(+)</text>
        <dbReference type="Rhea" id="RHEA:29519"/>
        <dbReference type="Rhea" id="RHEA-COMP:19513"/>
        <dbReference type="Rhea" id="RHEA-COMP:19515"/>
        <dbReference type="ChEBI" id="CHEBI:15378"/>
        <dbReference type="ChEBI" id="CHEBI:57527"/>
        <dbReference type="ChEBI" id="CHEBI:58189"/>
        <dbReference type="ChEBI" id="CHEBI:132510"/>
        <dbReference type="ChEBI" id="CHEBI:132511"/>
        <dbReference type="EC" id="2.4.1.257"/>
    </reaction>
    <physiologicalReaction direction="left-to-right" evidence="9 10">
        <dbReference type="Rhea" id="RHEA:29520"/>
    </physiologicalReaction>
</comment>
<comment type="catalytic activity">
    <reaction evidence="8 10">
        <text>a beta-D-Man-(1-&gt;4)-beta-D-GlcNAc-(1-&gt;4)-alpha-D-GlcNAc-diphospho-di-trans,poly-cis-dolichol + GDP-alpha-D-mannose = an alpha-D-Man-(1-&gt;3)-beta-D-Man-(1-&gt;4)-beta-D-GlcNAc-(1-&gt;4)-alpha-D-GlcNAc-diphospho-di-trans,poly-cis-dolichol + GDP + H(+)</text>
        <dbReference type="Rhea" id="RHEA:29515"/>
        <dbReference type="Rhea" id="RHEA-COMP:19511"/>
        <dbReference type="Rhea" id="RHEA-COMP:19513"/>
        <dbReference type="ChEBI" id="CHEBI:15378"/>
        <dbReference type="ChEBI" id="CHEBI:57527"/>
        <dbReference type="ChEBI" id="CHEBI:58189"/>
        <dbReference type="ChEBI" id="CHEBI:58472"/>
        <dbReference type="ChEBI" id="CHEBI:132510"/>
        <dbReference type="EC" id="2.4.1.132"/>
    </reaction>
    <physiologicalReaction direction="left-to-right" evidence="8 10">
        <dbReference type="Rhea" id="RHEA:29516"/>
    </physiologicalReaction>
</comment>
<feature type="domain" description="Glycosyltransferase subfamily 4-like N-terminal" evidence="12">
    <location>
        <begin position="13"/>
        <end position="191"/>
    </location>
</feature>
<evidence type="ECO:0000256" key="3">
    <source>
        <dbReference type="ARBA" id="ARBA00022679"/>
    </source>
</evidence>
<dbReference type="GO" id="GO:0005789">
    <property type="term" value="C:endoplasmic reticulum membrane"/>
    <property type="evidence" value="ECO:0007669"/>
    <property type="project" value="UniProtKB-SubCell"/>
</dbReference>
<proteinExistence type="evidence at transcript level"/>
<dbReference type="FunFam" id="3.40.50.2000:FF:000210">
    <property type="entry name" value="Alpha-1,3/1,6-mannosyltransferase ALG2"/>
    <property type="match status" value="1"/>
</dbReference>
<evidence type="ECO:0000313" key="13">
    <source>
        <dbReference type="EMBL" id="ATX63072.1"/>
    </source>
</evidence>
<keyword evidence="7" id="KW-0472">Membrane</keyword>
<dbReference type="InterPro" id="IPR027054">
    <property type="entry name" value="ALG2"/>
</dbReference>
<feature type="domain" description="Glycosyl transferase family 1" evidence="11">
    <location>
        <begin position="211"/>
        <end position="381"/>
    </location>
</feature>
<dbReference type="InterPro" id="IPR001296">
    <property type="entry name" value="Glyco_trans_1"/>
</dbReference>
<dbReference type="Gene3D" id="3.40.50.2000">
    <property type="entry name" value="Glycogen Phosphorylase B"/>
    <property type="match status" value="2"/>
</dbReference>
<keyword evidence="6" id="KW-1133">Transmembrane helix</keyword>
<evidence type="ECO:0000259" key="11">
    <source>
        <dbReference type="Pfam" id="PF00534"/>
    </source>
</evidence>
<evidence type="ECO:0000256" key="9">
    <source>
        <dbReference type="ARBA" id="ARBA00045104"/>
    </source>
</evidence>
<dbReference type="CDD" id="cd03805">
    <property type="entry name" value="GT4_ALG2-like"/>
    <property type="match status" value="1"/>
</dbReference>
<evidence type="ECO:0000259" key="12">
    <source>
        <dbReference type="Pfam" id="PF13439"/>
    </source>
</evidence>
<sequence>MGKIVLLHPDLGIGGAERLVVDVALALQKEGHDVQFVTAHHDPKHCFTETKDGSFQVTVVGDWLPRSVFGRFHAVFAYLRMIYAAIYLVFFSGIKPDLVFCDQVSACIPILRCRGLKVIFYCHFPDQLLSYRGSRLKQMYRAPLDWLEEVTTGMADKILVNSNFTAGVFKATFKRLERITPDVLYPSVNTDLFESTSASPLNQVIEDPAFLADDAFIFLSINRYERKKNLSLALRAFAELRTVLEDDKWGRVFFIMAGGYDSRVQENVEHFTELVCLAVRLGVSEKVKFLKSPSDSVKLSLLYHSHCLIYTPSNEHFGIVPLEAMHAKKPVIAVNSGGPTETVVDGVTGFLCEPVPRKFAEAMAKFVSNKPLVNRMGLQGRGWVMEKFSFLSFSKQLQAIVMDFLQNDKKTD</sequence>
<dbReference type="UniPathway" id="UPA00378"/>
<keyword evidence="5" id="KW-0256">Endoplasmic reticulum</keyword>
<protein>
    <recommendedName>
        <fullName evidence="10">Alpha-1,3/1,6-mannosyltransferase ALG2</fullName>
        <ecNumber evidence="10">2.4.1.132</ecNumber>
        <ecNumber evidence="10">2.4.1.257</ecNumber>
    </recommendedName>
    <alternativeName>
        <fullName evidence="10">GDP-Man:Man(1)GlcNAc(2)-PP-Dol alpha-1,3-mannosyltransferase</fullName>
    </alternativeName>
</protein>
<accession>A0A3Q8C0P9</accession>
<dbReference type="GO" id="GO:0102704">
    <property type="term" value="F:GDP-Man:Man(2)GlcNAc(2)-PP-Dol alpha-1,6-mannosyltransferase activity"/>
    <property type="evidence" value="ECO:0007669"/>
    <property type="project" value="UniProtKB-UniRule"/>
</dbReference>
<name>A0A3Q8C0P9_LOCMI</name>
<organism evidence="13">
    <name type="scientific">Locusta migratoria</name>
    <name type="common">Migratory locust</name>
    <dbReference type="NCBI Taxonomy" id="7004"/>
    <lineage>
        <taxon>Eukaryota</taxon>
        <taxon>Metazoa</taxon>
        <taxon>Ecdysozoa</taxon>
        <taxon>Arthropoda</taxon>
        <taxon>Hexapoda</taxon>
        <taxon>Insecta</taxon>
        <taxon>Pterygota</taxon>
        <taxon>Neoptera</taxon>
        <taxon>Polyneoptera</taxon>
        <taxon>Orthoptera</taxon>
        <taxon>Caelifera</taxon>
        <taxon>Acrididea</taxon>
        <taxon>Acridomorpha</taxon>
        <taxon>Acridoidea</taxon>
        <taxon>Acrididae</taxon>
        <taxon>Oedipodinae</taxon>
        <taxon>Locusta</taxon>
    </lineage>
</organism>